<keyword evidence="3" id="KW-1185">Reference proteome</keyword>
<sequence>MSSDTRGARETGTPTVPDDLAAQARRLRDEGMSRPAIQRALGLTAWQLTKLFDREKPIESLRTQAKDAARETARALRLQGASYNEIREHVQVSKSTLSLWLRDLPTEALDPDKVAPRRARAAERQQAGRRETFRKKRVPLDQEIEDAAAEIGPLSDREILIAGAIAYWCEGAKARPKNSVTVHFSNNDPGLIALFLRFLSVCDISADRIGFRLQIHKDAQLERAYSFWSDAVGVSHADFLPTTFKTGNPETRRKNVGTGYTGCMSVRVLRSSELYRKIEGSAKGVMGAIPDEWRHESDLLYPDRADVKGWWYGRAARLLARRRQRLAAARSIGDLNEREIRIAGAIAYWCEGAKSKPWRRSHQMVFANSDPDMIIFFLRFLEMCGIDRDQIVVCISIHESADVPAAEKFWAEITGLPRSSFQKAAIKRHAPRTDWSGGGPGYHGCLFLRVRRGAALYRRIEGWARGVMQASRGASAPVGGLVPVDETVEPVGSESRAPTTMDAQ</sequence>
<name>A0A2T0QCZ8_9ACTN</name>
<dbReference type="AlphaFoldDB" id="A0A2T0QCZ8"/>
<dbReference type="OrthoDB" id="3512717at2"/>
<evidence type="ECO:0000313" key="2">
    <source>
        <dbReference type="EMBL" id="PRY01826.1"/>
    </source>
</evidence>
<protein>
    <recommendedName>
        <fullName evidence="4">Homeodomain-like domain-containing protein</fullName>
    </recommendedName>
</protein>
<dbReference type="RefSeq" id="WP_106238207.1">
    <property type="nucleotide sequence ID" value="NZ_PVZC01000001.1"/>
</dbReference>
<accession>A0A2T0QCZ8</accession>
<organism evidence="2 3">
    <name type="scientific">Allonocardiopsis opalescens</name>
    <dbReference type="NCBI Taxonomy" id="1144618"/>
    <lineage>
        <taxon>Bacteria</taxon>
        <taxon>Bacillati</taxon>
        <taxon>Actinomycetota</taxon>
        <taxon>Actinomycetes</taxon>
        <taxon>Streptosporangiales</taxon>
        <taxon>Allonocardiopsis</taxon>
    </lineage>
</organism>
<feature type="region of interest" description="Disordered" evidence="1">
    <location>
        <begin position="1"/>
        <end position="21"/>
    </location>
</feature>
<dbReference type="EMBL" id="PVZC01000001">
    <property type="protein sequence ID" value="PRY01826.1"/>
    <property type="molecule type" value="Genomic_DNA"/>
</dbReference>
<evidence type="ECO:0008006" key="4">
    <source>
        <dbReference type="Google" id="ProtNLM"/>
    </source>
</evidence>
<dbReference type="Proteomes" id="UP000237846">
    <property type="component" value="Unassembled WGS sequence"/>
</dbReference>
<gene>
    <name evidence="2" type="ORF">CLV72_101422</name>
</gene>
<evidence type="ECO:0000256" key="1">
    <source>
        <dbReference type="SAM" id="MobiDB-lite"/>
    </source>
</evidence>
<reference evidence="2 3" key="1">
    <citation type="submission" date="2018-03" db="EMBL/GenBank/DDBJ databases">
        <title>Genomic Encyclopedia of Archaeal and Bacterial Type Strains, Phase II (KMG-II): from individual species to whole genera.</title>
        <authorList>
            <person name="Goeker M."/>
        </authorList>
    </citation>
    <scope>NUCLEOTIDE SEQUENCE [LARGE SCALE GENOMIC DNA]</scope>
    <source>
        <strain evidence="2 3">DSM 45601</strain>
    </source>
</reference>
<evidence type="ECO:0000313" key="3">
    <source>
        <dbReference type="Proteomes" id="UP000237846"/>
    </source>
</evidence>
<proteinExistence type="predicted"/>
<comment type="caution">
    <text evidence="2">The sequence shown here is derived from an EMBL/GenBank/DDBJ whole genome shotgun (WGS) entry which is preliminary data.</text>
</comment>